<dbReference type="Gene3D" id="1.25.40.20">
    <property type="entry name" value="Ankyrin repeat-containing domain"/>
    <property type="match status" value="2"/>
</dbReference>
<protein>
    <submittedName>
        <fullName evidence="3">Ankyrin repeat protein</fullName>
    </submittedName>
</protein>
<reference evidence="3" key="1">
    <citation type="submission" date="2018-03" db="EMBL/GenBank/DDBJ databases">
        <title>Draft genome sequences of Megaviruse, new member of the family Mimiviridae isolated from water in Shanghai, China.</title>
        <authorList>
            <person name="Xia Y."/>
        </authorList>
    </citation>
    <scope>NUCLEOTIDE SEQUENCE</scope>
    <source>
        <strain evidence="3">SH</strain>
    </source>
</reference>
<dbReference type="PROSITE" id="PS50297">
    <property type="entry name" value="ANK_REP_REGION"/>
    <property type="match status" value="3"/>
</dbReference>
<dbReference type="InterPro" id="IPR036770">
    <property type="entry name" value="Ankyrin_rpt-contain_sf"/>
</dbReference>
<keyword evidence="1" id="KW-0677">Repeat</keyword>
<evidence type="ECO:0000256" key="2">
    <source>
        <dbReference type="ARBA" id="ARBA00023043"/>
    </source>
</evidence>
<evidence type="ECO:0000256" key="1">
    <source>
        <dbReference type="ARBA" id="ARBA00022737"/>
    </source>
</evidence>
<organism evidence="3">
    <name type="scientific">Megavirus baoshan</name>
    <dbReference type="NCBI Taxonomy" id="2496520"/>
    <lineage>
        <taxon>Viruses</taxon>
        <taxon>Varidnaviria</taxon>
        <taxon>Bamfordvirae</taxon>
        <taxon>Nucleocytoviricota</taxon>
        <taxon>Megaviricetes</taxon>
        <taxon>Imitervirales</taxon>
        <taxon>Mimiviridae</taxon>
        <taxon>Megamimivirinae</taxon>
        <taxon>Megavirus</taxon>
        <taxon>Megavirus baoshanense</taxon>
    </lineage>
</organism>
<keyword evidence="2" id="KW-0040">ANK repeat</keyword>
<dbReference type="InterPro" id="IPR002110">
    <property type="entry name" value="Ankyrin_rpt"/>
</dbReference>
<gene>
    <name evidence="3" type="ORF">Mb0170</name>
</gene>
<name>A0A8K1T0U3_9VIRU</name>
<accession>A0A8K1T0U3</accession>
<proteinExistence type="predicted"/>
<dbReference type="SUPFAM" id="SSF48403">
    <property type="entry name" value="Ankyrin repeat"/>
    <property type="match status" value="1"/>
</dbReference>
<dbReference type="Pfam" id="PF13606">
    <property type="entry name" value="Ank_3"/>
    <property type="match status" value="1"/>
</dbReference>
<dbReference type="PROSITE" id="PS50088">
    <property type="entry name" value="ANK_REPEAT"/>
    <property type="match status" value="4"/>
</dbReference>
<dbReference type="Pfam" id="PF12796">
    <property type="entry name" value="Ank_2"/>
    <property type="match status" value="1"/>
</dbReference>
<evidence type="ECO:0000313" key="3">
    <source>
        <dbReference type="EMBL" id="UFX99751.1"/>
    </source>
</evidence>
<dbReference type="GO" id="GO:0045944">
    <property type="term" value="P:positive regulation of transcription by RNA polymerase II"/>
    <property type="evidence" value="ECO:0007669"/>
    <property type="project" value="TreeGrafter"/>
</dbReference>
<dbReference type="GO" id="GO:0000976">
    <property type="term" value="F:transcription cis-regulatory region binding"/>
    <property type="evidence" value="ECO:0007669"/>
    <property type="project" value="TreeGrafter"/>
</dbReference>
<sequence length="330" mass="37347">MLIQLLFIKMKRFIKCNYYNTTKISPFCKSFRYFSQGLNIDTTGPLYKVTRKDEKHYNYQYRDGLNILDTAFNNDEDHCAPGKLYFTDSKNICKYLGLGDSLRKISLPVDNPNFKITKCLYGEKYGANMLILEEKYDLNQVETYQKMTLLGIDIRAGNDNALIVAAQRGNLKIVKYLVESGANVKSQDNCAIRLASEFGYLDIVKYLYESGANIKADGNYAIIWACKNGHLPVVEFLTSVGADIKIGQNLPIKMAAIDGHLNVVKYLVDRGANINADNDYVFNIACRNGHSDLVDYAVNMGADIFSDNCYGIDHAIRYNHYKIVDKIIGM</sequence>
<dbReference type="Pfam" id="PF00023">
    <property type="entry name" value="Ank"/>
    <property type="match status" value="1"/>
</dbReference>
<dbReference type="EMBL" id="MH046811">
    <property type="protein sequence ID" value="UFX99751.1"/>
    <property type="molecule type" value="Genomic_DNA"/>
</dbReference>
<dbReference type="PANTHER" id="PTHR24193">
    <property type="entry name" value="ANKYRIN REPEAT PROTEIN"/>
    <property type="match status" value="1"/>
</dbReference>
<dbReference type="SMART" id="SM00248">
    <property type="entry name" value="ANK"/>
    <property type="match status" value="5"/>
</dbReference>
<dbReference type="PANTHER" id="PTHR24193:SF121">
    <property type="entry name" value="ADA2A-CONTAINING COMPLEX COMPONENT 3, ISOFORM D"/>
    <property type="match status" value="1"/>
</dbReference>
<dbReference type="InterPro" id="IPR050663">
    <property type="entry name" value="Ankyrin-SOCS_Box"/>
</dbReference>